<evidence type="ECO:0000313" key="2">
    <source>
        <dbReference type="Proteomes" id="UP000249789"/>
    </source>
</evidence>
<gene>
    <name evidence="1" type="ORF">BO72DRAFT_436503</name>
</gene>
<sequence>MDPSNINIIRQITCSDSSAIFEVDLDGQKYAFKLFHDNGDPGYTKKGRDLNRFRCELNAYKKLLTAGVCARGFVPKFHGDINRMDPAAFHPALQAFARDKLKPRAILLEYFPHAESLNCVTYSDALYPQAIEEMHEIHQAGVHHQDIYPKNRLLVRGDPDRLVWIDCDVATTFTDLGPEQLARCDYEIALVRGLAEALRDDQTEGLPPKYEILWRVLDGQSTLPLSFCGKHCDFSRGIRDHRGSEGGCCIAAWRFRGSANAKAGM</sequence>
<dbReference type="VEuPathDB" id="FungiDB:BO72DRAFT_436503"/>
<proteinExistence type="predicted"/>
<dbReference type="RefSeq" id="XP_040797956.1">
    <property type="nucleotide sequence ID" value="XM_040943325.1"/>
</dbReference>
<name>A0A8G1RM51_9EURO</name>
<dbReference type="InterPro" id="IPR011009">
    <property type="entry name" value="Kinase-like_dom_sf"/>
</dbReference>
<dbReference type="SUPFAM" id="SSF56112">
    <property type="entry name" value="Protein kinase-like (PK-like)"/>
    <property type="match status" value="1"/>
</dbReference>
<dbReference type="OrthoDB" id="4185642at2759"/>
<accession>A0A8G1RM51</accession>
<dbReference type="Proteomes" id="UP000249789">
    <property type="component" value="Unassembled WGS sequence"/>
</dbReference>
<dbReference type="EMBL" id="KZ824674">
    <property type="protein sequence ID" value="RAK73946.1"/>
    <property type="molecule type" value="Genomic_DNA"/>
</dbReference>
<dbReference type="GeneID" id="63860658"/>
<reference evidence="1 2" key="1">
    <citation type="submission" date="2018-02" db="EMBL/GenBank/DDBJ databases">
        <title>The genomes of Aspergillus section Nigri reveals drivers in fungal speciation.</title>
        <authorList>
            <consortium name="DOE Joint Genome Institute"/>
            <person name="Vesth T.C."/>
            <person name="Nybo J."/>
            <person name="Theobald S."/>
            <person name="Brandl J."/>
            <person name="Frisvad J.C."/>
            <person name="Nielsen K.F."/>
            <person name="Lyhne E.K."/>
            <person name="Kogle M.E."/>
            <person name="Kuo A."/>
            <person name="Riley R."/>
            <person name="Clum A."/>
            <person name="Nolan M."/>
            <person name="Lipzen A."/>
            <person name="Salamov A."/>
            <person name="Henrissat B."/>
            <person name="Wiebenga A."/>
            <person name="De vries R.P."/>
            <person name="Grigoriev I.V."/>
            <person name="Mortensen U.H."/>
            <person name="Andersen M.R."/>
            <person name="Baker S.E."/>
        </authorList>
    </citation>
    <scope>NUCLEOTIDE SEQUENCE [LARGE SCALE GENOMIC DNA]</scope>
    <source>
        <strain evidence="1 2">CBS 313.89</strain>
    </source>
</reference>
<organism evidence="1 2">
    <name type="scientific">Aspergillus fijiensis CBS 313.89</name>
    <dbReference type="NCBI Taxonomy" id="1448319"/>
    <lineage>
        <taxon>Eukaryota</taxon>
        <taxon>Fungi</taxon>
        <taxon>Dikarya</taxon>
        <taxon>Ascomycota</taxon>
        <taxon>Pezizomycotina</taxon>
        <taxon>Eurotiomycetes</taxon>
        <taxon>Eurotiomycetidae</taxon>
        <taxon>Eurotiales</taxon>
        <taxon>Aspergillaceae</taxon>
        <taxon>Aspergillus</taxon>
    </lineage>
</organism>
<protein>
    <submittedName>
        <fullName evidence="1">Uncharacterized protein</fullName>
    </submittedName>
</protein>
<dbReference type="AlphaFoldDB" id="A0A8G1RM51"/>
<evidence type="ECO:0000313" key="1">
    <source>
        <dbReference type="EMBL" id="RAK73946.1"/>
    </source>
</evidence>
<keyword evidence="2" id="KW-1185">Reference proteome</keyword>